<name>D0WFA6_SLAES</name>
<dbReference type="GeneID" id="85007068"/>
<dbReference type="STRING" id="649764.HMPREF0762_00424"/>
<accession>D0WFA6</accession>
<proteinExistence type="predicted"/>
<sequence length="159" mass="18547">MVTKRLTREEAAPCARLIFGTALGRGYYPTEEFLRRELERGISEDDCFLATDDGEAVGVVWFQRRGAFRSFPYLHLIVVREDCQGRGFGRALMDFFENEILEDDGRRLVCTNAFLLVNKDNDFARSMYEKRGYREVTELDGLFRRKATEVLMVKRVVRQ</sequence>
<dbReference type="RefSeq" id="WP_006361676.1">
    <property type="nucleotide sequence ID" value="NZ_GG700630.1"/>
</dbReference>
<dbReference type="PROSITE" id="PS51186">
    <property type="entry name" value="GNAT"/>
    <property type="match status" value="1"/>
</dbReference>
<dbReference type="AlphaFoldDB" id="D0WFA6"/>
<evidence type="ECO:0000259" key="1">
    <source>
        <dbReference type="PROSITE" id="PS51186"/>
    </source>
</evidence>
<reference evidence="2" key="1">
    <citation type="submission" date="2009-10" db="EMBL/GenBank/DDBJ databases">
        <authorList>
            <person name="Weinstock G."/>
            <person name="Sodergren E."/>
            <person name="Clifton S."/>
            <person name="Fulton L."/>
            <person name="Fulton B."/>
            <person name="Courtney L."/>
            <person name="Fronick C."/>
            <person name="Harrison M."/>
            <person name="Strong C."/>
            <person name="Farmer C."/>
            <person name="Delahaunty K."/>
            <person name="Markovic C."/>
            <person name="Hall O."/>
            <person name="Minx P."/>
            <person name="Tomlinson C."/>
            <person name="Mitreva M."/>
            <person name="Nelson J."/>
            <person name="Hou S."/>
            <person name="Wollam A."/>
            <person name="Pepin K.H."/>
            <person name="Johnson M."/>
            <person name="Bhonagiri V."/>
            <person name="Nash W.E."/>
            <person name="Warren W."/>
            <person name="Chinwalla A."/>
            <person name="Mardis E.R."/>
            <person name="Wilson R.K."/>
        </authorList>
    </citation>
    <scope>NUCLEOTIDE SEQUENCE [LARGE SCALE GENOMIC DNA]</scope>
    <source>
        <strain evidence="2">ATCC 700122</strain>
    </source>
</reference>
<protein>
    <submittedName>
        <fullName evidence="2">Acetyltransferase, GNAT family</fullName>
    </submittedName>
</protein>
<dbReference type="EMBL" id="ACUX02000005">
    <property type="protein sequence ID" value="EEZ61790.1"/>
    <property type="molecule type" value="Genomic_DNA"/>
</dbReference>
<dbReference type="CDD" id="cd04301">
    <property type="entry name" value="NAT_SF"/>
    <property type="match status" value="1"/>
</dbReference>
<dbReference type="Gene3D" id="3.40.630.30">
    <property type="match status" value="1"/>
</dbReference>
<keyword evidence="3" id="KW-1185">Reference proteome</keyword>
<gene>
    <name evidence="2" type="ORF">HMPREF0762_00424</name>
</gene>
<dbReference type="eggNOG" id="COG0456">
    <property type="taxonomic scope" value="Bacteria"/>
</dbReference>
<dbReference type="InterPro" id="IPR016181">
    <property type="entry name" value="Acyl_CoA_acyltransferase"/>
</dbReference>
<evidence type="ECO:0000313" key="2">
    <source>
        <dbReference type="EMBL" id="EEZ61790.1"/>
    </source>
</evidence>
<dbReference type="Pfam" id="PF00583">
    <property type="entry name" value="Acetyltransf_1"/>
    <property type="match status" value="1"/>
</dbReference>
<dbReference type="GO" id="GO:0016747">
    <property type="term" value="F:acyltransferase activity, transferring groups other than amino-acyl groups"/>
    <property type="evidence" value="ECO:0007669"/>
    <property type="project" value="InterPro"/>
</dbReference>
<dbReference type="SUPFAM" id="SSF55729">
    <property type="entry name" value="Acyl-CoA N-acyltransferases (Nat)"/>
    <property type="match status" value="1"/>
</dbReference>
<evidence type="ECO:0000313" key="3">
    <source>
        <dbReference type="Proteomes" id="UP000006001"/>
    </source>
</evidence>
<feature type="domain" description="N-acetyltransferase" evidence="1">
    <location>
        <begin position="1"/>
        <end position="157"/>
    </location>
</feature>
<dbReference type="HOGENOM" id="CLU_134449_1_0_11"/>
<dbReference type="InterPro" id="IPR000182">
    <property type="entry name" value="GNAT_dom"/>
</dbReference>
<dbReference type="Proteomes" id="UP000006001">
    <property type="component" value="Unassembled WGS sequence"/>
</dbReference>
<comment type="caution">
    <text evidence="2">The sequence shown here is derived from an EMBL/GenBank/DDBJ whole genome shotgun (WGS) entry which is preliminary data.</text>
</comment>
<organism evidence="2 3">
    <name type="scientific">Slackia exigua (strain ATCC 700122 / DSM 15923 / CIP 105133 / JCM 11022 / KCTC 5966 / S-7)</name>
    <dbReference type="NCBI Taxonomy" id="649764"/>
    <lineage>
        <taxon>Bacteria</taxon>
        <taxon>Bacillati</taxon>
        <taxon>Actinomycetota</taxon>
        <taxon>Coriobacteriia</taxon>
        <taxon>Eggerthellales</taxon>
        <taxon>Eggerthellaceae</taxon>
        <taxon>Slackia</taxon>
    </lineage>
</organism>